<accession>A0A7M7KGM1</accession>
<sequence length="272" mass="31600">MMIRTACPVSLAGYRAFSWTVPLLQESIPPWLNEKLRNEGYTHDEIKKSGGWSLLKQQHAINPNTVFKLHKNYDISWTGYKNYRQKEKIAELIKDQEYVYDRFMKLGGELSAAVFLVHRGAAVRFHGRDKWFAADPDSYTYDLPSTFVRDWNIEAIDMRDFHIIHKGFENLAHCEKLRSLALRNQPYVDDWCLDFISAVFHSTLEFLDVSGCPNVTEKGLSVLHRCRNLRGLYMRHMPRVKNAELLAIHLEDVLPNVIIEGVDYWNAASPEN</sequence>
<dbReference type="Gene3D" id="3.80.10.10">
    <property type="entry name" value="Ribonuclease Inhibitor"/>
    <property type="match status" value="1"/>
</dbReference>
<dbReference type="InParanoid" id="A0A7M7KGM1"/>
<protein>
    <recommendedName>
        <fullName evidence="3">Mitochondrial ATP synthase regulatory component factor B</fullName>
    </recommendedName>
</protein>
<dbReference type="InterPro" id="IPR032675">
    <property type="entry name" value="LRR_dom_sf"/>
</dbReference>
<name>A0A7M7KGM1_VARDE</name>
<dbReference type="Proteomes" id="UP000594260">
    <property type="component" value="Unplaced"/>
</dbReference>
<dbReference type="OMA" id="VWCLDRI"/>
<evidence type="ECO:0000313" key="1">
    <source>
        <dbReference type="EnsemblMetazoa" id="XP_022660766"/>
    </source>
</evidence>
<proteinExistence type="predicted"/>
<dbReference type="SUPFAM" id="SSF52047">
    <property type="entry name" value="RNI-like"/>
    <property type="match status" value="1"/>
</dbReference>
<evidence type="ECO:0008006" key="3">
    <source>
        <dbReference type="Google" id="ProtNLM"/>
    </source>
</evidence>
<reference evidence="1" key="1">
    <citation type="submission" date="2021-01" db="UniProtKB">
        <authorList>
            <consortium name="EnsemblMetazoa"/>
        </authorList>
    </citation>
    <scope>IDENTIFICATION</scope>
</reference>
<dbReference type="RefSeq" id="XP_022660766.1">
    <property type="nucleotide sequence ID" value="XM_022805031.1"/>
</dbReference>
<dbReference type="KEGG" id="vde:111250189"/>
<dbReference type="GeneID" id="111250189"/>
<keyword evidence="2" id="KW-1185">Reference proteome</keyword>
<dbReference type="AlphaFoldDB" id="A0A7M7KGM1"/>
<evidence type="ECO:0000313" key="2">
    <source>
        <dbReference type="Proteomes" id="UP000594260"/>
    </source>
</evidence>
<dbReference type="OrthoDB" id="1708588at2759"/>
<dbReference type="FunCoup" id="A0A7M7KGM1">
    <property type="interactions" value="821"/>
</dbReference>
<organism evidence="1 2">
    <name type="scientific">Varroa destructor</name>
    <name type="common">Honeybee mite</name>
    <dbReference type="NCBI Taxonomy" id="109461"/>
    <lineage>
        <taxon>Eukaryota</taxon>
        <taxon>Metazoa</taxon>
        <taxon>Ecdysozoa</taxon>
        <taxon>Arthropoda</taxon>
        <taxon>Chelicerata</taxon>
        <taxon>Arachnida</taxon>
        <taxon>Acari</taxon>
        <taxon>Parasitiformes</taxon>
        <taxon>Mesostigmata</taxon>
        <taxon>Gamasina</taxon>
        <taxon>Dermanyssoidea</taxon>
        <taxon>Varroidae</taxon>
        <taxon>Varroa</taxon>
    </lineage>
</organism>
<dbReference type="EnsemblMetazoa" id="XM_022805031">
    <property type="protein sequence ID" value="XP_022660766"/>
    <property type="gene ID" value="LOC111250189"/>
</dbReference>